<reference evidence="3 4" key="1">
    <citation type="submission" date="2019-07" db="EMBL/GenBank/DDBJ databases">
        <title>Genomics analysis of Aphanomyces spp. identifies a new class of oomycete effector associated with host adaptation.</title>
        <authorList>
            <person name="Gaulin E."/>
        </authorList>
    </citation>
    <scope>NUCLEOTIDE SEQUENCE [LARGE SCALE GENOMIC DNA]</scope>
    <source>
        <strain evidence="3 4">ATCC 201684</strain>
    </source>
</reference>
<name>A0A6G0X4M9_9STRA</name>
<dbReference type="AlphaFoldDB" id="A0A6G0X4M9"/>
<dbReference type="GO" id="GO:0016579">
    <property type="term" value="P:protein deubiquitination"/>
    <property type="evidence" value="ECO:0007669"/>
    <property type="project" value="InterPro"/>
</dbReference>
<organism evidence="3 4">
    <name type="scientific">Aphanomyces euteiches</name>
    <dbReference type="NCBI Taxonomy" id="100861"/>
    <lineage>
        <taxon>Eukaryota</taxon>
        <taxon>Sar</taxon>
        <taxon>Stramenopiles</taxon>
        <taxon>Oomycota</taxon>
        <taxon>Saprolegniomycetes</taxon>
        <taxon>Saprolegniales</taxon>
        <taxon>Verrucalvaceae</taxon>
        <taxon>Aphanomyces</taxon>
    </lineage>
</organism>
<accession>A0A6G0X4M9</accession>
<dbReference type="InterPro" id="IPR001394">
    <property type="entry name" value="Peptidase_C19_UCH"/>
</dbReference>
<dbReference type="InterPro" id="IPR028889">
    <property type="entry name" value="USP"/>
</dbReference>
<dbReference type="InterPro" id="IPR038765">
    <property type="entry name" value="Papain-like_cys_pep_sf"/>
</dbReference>
<dbReference type="PROSITE" id="PS50235">
    <property type="entry name" value="USP_3"/>
    <property type="match status" value="1"/>
</dbReference>
<evidence type="ECO:0000313" key="4">
    <source>
        <dbReference type="Proteomes" id="UP000481153"/>
    </source>
</evidence>
<evidence type="ECO:0000256" key="1">
    <source>
        <dbReference type="SAM" id="MobiDB-lite"/>
    </source>
</evidence>
<proteinExistence type="predicted"/>
<dbReference type="VEuPathDB" id="FungiDB:AeMF1_020326"/>
<dbReference type="PROSITE" id="PS00972">
    <property type="entry name" value="USP_1"/>
    <property type="match status" value="1"/>
</dbReference>
<comment type="caution">
    <text evidence="3">The sequence shown here is derived from an EMBL/GenBank/DDBJ whole genome shotgun (WGS) entry which is preliminary data.</text>
</comment>
<dbReference type="GO" id="GO:0004843">
    <property type="term" value="F:cysteine-type deubiquitinase activity"/>
    <property type="evidence" value="ECO:0007669"/>
    <property type="project" value="InterPro"/>
</dbReference>
<protein>
    <recommendedName>
        <fullName evidence="2">USP domain-containing protein</fullName>
    </recommendedName>
</protein>
<dbReference type="Proteomes" id="UP000481153">
    <property type="component" value="Unassembled WGS sequence"/>
</dbReference>
<feature type="region of interest" description="Disordered" evidence="1">
    <location>
        <begin position="314"/>
        <end position="338"/>
    </location>
</feature>
<sequence length="659" mass="74113">MDHIMRAILVSDRTDEEKKLCIDHILASSLTSEQAQKVAVMCWQMWPEGTEPPSNVHILAHALKHLPNQFIVCARRYLNSSLTAESDYCFQWMQEESRHLEWVPVIKVLFLYLSMRPADKLRRVHDVFHKCPCVPFSTFLVAKDLYMESLKLAAVLMKCGRIPMRGHMGEWLKHYLLVLVQGEQWSVLVKGGTDVILNVSEQLNSRDTVHGSLVVLEIIFLGYQEAPDVFIAFFSHFYDRIEPWLSAAESLPEATLIYLHGMLQGLLFAFPGHPLIQAKLIRLCKALPPVPSSFDVEVYVDALRWKNCKQGEQSPFGLDDTSSTASESTSDFSSTSSGGGAVYDGLIGLRNLGNTCYMNSVLQGLYLTPAFRSLFLSSVSSTKRPLNGTKSTLVSEFKALLRHMNSAGKSSADSIYIHRLRTKLAAEYQTSRQQDASEFLHYLVDELATQSGQVERVARIFNGKITRRITCSRCGVASTTDEDFIDLNVPMPSTPVTVPLTALVQATQLGTEQLTDANAYYCEGCADRVDATKTTAVSQAPQHLIVTLSRFQYNLQRGVREKICTPVQIAQTFHLPVESNAEPVDYDLYAAIIHAGSRADYGHYYIFARRLDETQSQQPRQWFLLNDSRVSMVDEALVNHTLTQSASDTPYLLWYSRKP</sequence>
<evidence type="ECO:0000259" key="2">
    <source>
        <dbReference type="PROSITE" id="PS50235"/>
    </source>
</evidence>
<dbReference type="GO" id="GO:0005829">
    <property type="term" value="C:cytosol"/>
    <property type="evidence" value="ECO:0007669"/>
    <property type="project" value="TreeGrafter"/>
</dbReference>
<dbReference type="PANTHER" id="PTHR24006:SF908">
    <property type="entry name" value="DEUBIQUITINATING APOPTOTIC INHIBITOR, ISOFORM A"/>
    <property type="match status" value="1"/>
</dbReference>
<dbReference type="Pfam" id="PF00443">
    <property type="entry name" value="UCH"/>
    <property type="match status" value="1"/>
</dbReference>
<dbReference type="InterPro" id="IPR018200">
    <property type="entry name" value="USP_CS"/>
</dbReference>
<dbReference type="SUPFAM" id="SSF54001">
    <property type="entry name" value="Cysteine proteinases"/>
    <property type="match status" value="1"/>
</dbReference>
<keyword evidence="4" id="KW-1185">Reference proteome</keyword>
<gene>
    <name evidence="3" type="ORF">Ae201684_008563</name>
</gene>
<dbReference type="Gene3D" id="3.90.70.10">
    <property type="entry name" value="Cysteine proteinases"/>
    <property type="match status" value="1"/>
</dbReference>
<dbReference type="GO" id="GO:0005634">
    <property type="term" value="C:nucleus"/>
    <property type="evidence" value="ECO:0007669"/>
    <property type="project" value="TreeGrafter"/>
</dbReference>
<feature type="compositionally biased region" description="Low complexity" evidence="1">
    <location>
        <begin position="319"/>
        <end position="336"/>
    </location>
</feature>
<dbReference type="PANTHER" id="PTHR24006">
    <property type="entry name" value="UBIQUITIN CARBOXYL-TERMINAL HYDROLASE"/>
    <property type="match status" value="1"/>
</dbReference>
<feature type="domain" description="USP" evidence="2">
    <location>
        <begin position="347"/>
        <end position="658"/>
    </location>
</feature>
<dbReference type="EMBL" id="VJMJ01000103">
    <property type="protein sequence ID" value="KAF0734901.1"/>
    <property type="molecule type" value="Genomic_DNA"/>
</dbReference>
<dbReference type="InterPro" id="IPR050164">
    <property type="entry name" value="Peptidase_C19"/>
</dbReference>
<evidence type="ECO:0000313" key="3">
    <source>
        <dbReference type="EMBL" id="KAF0734901.1"/>
    </source>
</evidence>